<evidence type="ECO:0000256" key="1">
    <source>
        <dbReference type="ARBA" id="ARBA00022737"/>
    </source>
</evidence>
<evidence type="ECO:0000313" key="6">
    <source>
        <dbReference type="Proteomes" id="UP000193380"/>
    </source>
</evidence>
<keyword evidence="2 3" id="KW-0040">ANK repeat</keyword>
<dbReference type="PANTHER" id="PTHR24124:SF5">
    <property type="entry name" value="NF-KAPPA-B INHIBITOR ZETA"/>
    <property type="match status" value="1"/>
</dbReference>
<dbReference type="PANTHER" id="PTHR24124">
    <property type="entry name" value="ANKYRIN REPEAT FAMILY A"/>
    <property type="match status" value="1"/>
</dbReference>
<feature type="non-terminal residue" evidence="5">
    <location>
        <position position="89"/>
    </location>
</feature>
<dbReference type="SUPFAM" id="SSF48403">
    <property type="entry name" value="Ankyrin repeat"/>
    <property type="match status" value="1"/>
</dbReference>
<feature type="repeat" description="ANK" evidence="3">
    <location>
        <begin position="30"/>
        <end position="66"/>
    </location>
</feature>
<dbReference type="Gene3D" id="1.25.40.20">
    <property type="entry name" value="Ankyrin repeat-containing domain"/>
    <property type="match status" value="1"/>
</dbReference>
<dbReference type="PROSITE" id="PS50297">
    <property type="entry name" value="ANK_REP_REGION"/>
    <property type="match status" value="1"/>
</dbReference>
<feature type="region of interest" description="Disordered" evidence="4">
    <location>
        <begin position="60"/>
        <end position="89"/>
    </location>
</feature>
<keyword evidence="1" id="KW-0677">Repeat</keyword>
<reference evidence="5" key="2">
    <citation type="submission" date="2014-03" db="EMBL/GenBank/DDBJ databases">
        <authorList>
            <person name="Genoscope - CEA"/>
        </authorList>
    </citation>
    <scope>NUCLEOTIDE SEQUENCE</scope>
</reference>
<dbReference type="InterPro" id="IPR036770">
    <property type="entry name" value="Ankyrin_rpt-contain_sf"/>
</dbReference>
<dbReference type="Pfam" id="PF00023">
    <property type="entry name" value="Ank"/>
    <property type="match status" value="1"/>
</dbReference>
<protein>
    <submittedName>
        <fullName evidence="5">Uncharacterized protein</fullName>
    </submittedName>
</protein>
<proteinExistence type="predicted"/>
<accession>A0A060Z900</accession>
<dbReference type="InterPro" id="IPR002110">
    <property type="entry name" value="Ankyrin_rpt"/>
</dbReference>
<evidence type="ECO:0000256" key="3">
    <source>
        <dbReference type="PROSITE-ProRule" id="PRU00023"/>
    </source>
</evidence>
<feature type="compositionally biased region" description="Polar residues" evidence="4">
    <location>
        <begin position="62"/>
        <end position="71"/>
    </location>
</feature>
<dbReference type="STRING" id="8022.A0A060Z900"/>
<dbReference type="Proteomes" id="UP000193380">
    <property type="component" value="Unassembled WGS sequence"/>
</dbReference>
<organism evidence="5 6">
    <name type="scientific">Oncorhynchus mykiss</name>
    <name type="common">Rainbow trout</name>
    <name type="synonym">Salmo gairdneri</name>
    <dbReference type="NCBI Taxonomy" id="8022"/>
    <lineage>
        <taxon>Eukaryota</taxon>
        <taxon>Metazoa</taxon>
        <taxon>Chordata</taxon>
        <taxon>Craniata</taxon>
        <taxon>Vertebrata</taxon>
        <taxon>Euteleostomi</taxon>
        <taxon>Actinopterygii</taxon>
        <taxon>Neopterygii</taxon>
        <taxon>Teleostei</taxon>
        <taxon>Protacanthopterygii</taxon>
        <taxon>Salmoniformes</taxon>
        <taxon>Salmonidae</taxon>
        <taxon>Salmoninae</taxon>
        <taxon>Oncorhynchus</taxon>
    </lineage>
</organism>
<name>A0A060Z900_ONCMY</name>
<dbReference type="AlphaFoldDB" id="A0A060Z900"/>
<evidence type="ECO:0000313" key="5">
    <source>
        <dbReference type="EMBL" id="CDR00531.1"/>
    </source>
</evidence>
<dbReference type="GO" id="GO:0005634">
    <property type="term" value="C:nucleus"/>
    <property type="evidence" value="ECO:0007669"/>
    <property type="project" value="TreeGrafter"/>
</dbReference>
<reference evidence="5" key="1">
    <citation type="journal article" date="2014" name="Nat. Commun.">
        <title>The rainbow trout genome provides novel insights into evolution after whole-genome duplication in vertebrates.</title>
        <authorList>
            <person name="Berthelot C."/>
            <person name="Brunet F."/>
            <person name="Chalopin D."/>
            <person name="Juanchich A."/>
            <person name="Bernard M."/>
            <person name="Noel B."/>
            <person name="Bento P."/>
            <person name="Da Silva C."/>
            <person name="Labadie K."/>
            <person name="Alberti A."/>
            <person name="Aury J.M."/>
            <person name="Louis A."/>
            <person name="Dehais P."/>
            <person name="Bardou P."/>
            <person name="Montfort J."/>
            <person name="Klopp C."/>
            <person name="Cabau C."/>
            <person name="Gaspin C."/>
            <person name="Thorgaard G.H."/>
            <person name="Boussaha M."/>
            <person name="Quillet E."/>
            <person name="Guyomard R."/>
            <person name="Galiana D."/>
            <person name="Bobe J."/>
            <person name="Volff J.N."/>
            <person name="Genet C."/>
            <person name="Wincker P."/>
            <person name="Jaillon O."/>
            <person name="Roest Crollius H."/>
            <person name="Guiguen Y."/>
        </authorList>
    </citation>
    <scope>NUCLEOTIDE SEQUENCE [LARGE SCALE GENOMIC DNA]</scope>
</reference>
<gene>
    <name evidence="5" type="ORF">GSONMT00051607001</name>
</gene>
<evidence type="ECO:0000256" key="2">
    <source>
        <dbReference type="ARBA" id="ARBA00023043"/>
    </source>
</evidence>
<sequence>MASQEANVELLRIFLDQPDSLSIVNVKAFSGNTALHFASSVHGRLTQVDAVKLLMRRGADPSSKNLENEQPAQLVAEGPVGDQVNNAPK</sequence>
<evidence type="ECO:0000256" key="4">
    <source>
        <dbReference type="SAM" id="MobiDB-lite"/>
    </source>
</evidence>
<dbReference type="PaxDb" id="8022-A0A060Z900"/>
<dbReference type="PROSITE" id="PS50088">
    <property type="entry name" value="ANK_REPEAT"/>
    <property type="match status" value="1"/>
</dbReference>
<dbReference type="EMBL" id="FR957937">
    <property type="protein sequence ID" value="CDR00531.1"/>
    <property type="molecule type" value="Genomic_DNA"/>
</dbReference>
<dbReference type="GO" id="GO:0010468">
    <property type="term" value="P:regulation of gene expression"/>
    <property type="evidence" value="ECO:0007669"/>
    <property type="project" value="TreeGrafter"/>
</dbReference>